<dbReference type="SUPFAM" id="SSF46689">
    <property type="entry name" value="Homeodomain-like"/>
    <property type="match status" value="1"/>
</dbReference>
<dbReference type="RefSeq" id="WP_149401065.1">
    <property type="nucleotide sequence ID" value="NZ_BIXY01000018.1"/>
</dbReference>
<dbReference type="EMBL" id="BIXY01000018">
    <property type="protein sequence ID" value="GCF08067.1"/>
    <property type="molecule type" value="Genomic_DNA"/>
</dbReference>
<dbReference type="Proteomes" id="UP000322530">
    <property type="component" value="Unassembled WGS sequence"/>
</dbReference>
<dbReference type="SUPFAM" id="SSF48498">
    <property type="entry name" value="Tetracyclin repressor-like, C-terminal domain"/>
    <property type="match status" value="1"/>
</dbReference>
<organism evidence="2 3">
    <name type="scientific">Dictyobacter arantiisoli</name>
    <dbReference type="NCBI Taxonomy" id="2014874"/>
    <lineage>
        <taxon>Bacteria</taxon>
        <taxon>Bacillati</taxon>
        <taxon>Chloroflexota</taxon>
        <taxon>Ktedonobacteria</taxon>
        <taxon>Ktedonobacterales</taxon>
        <taxon>Dictyobacteraceae</taxon>
        <taxon>Dictyobacter</taxon>
    </lineage>
</organism>
<evidence type="ECO:0000259" key="1">
    <source>
        <dbReference type="Pfam" id="PF17932"/>
    </source>
</evidence>
<sequence>MTRNTEDMLLVVTELFYGSGYGVTTMQDIAQTLHLRESHVHALLGSRDDMLWAIVSRIGRLFLDQARSVPRTVSPAEQLHLLIHRYLEVVAQDRIAVAVFLRDWIFLEGKRRNELQSMRETFDSYFYRVIDAGARTHMFQVPDPSLAYLFVLSALHWTHQWFQASDALAFVQLADRYSLLLLRALCSDQNVPLQGALAYLYNHDIQEDTEGISE</sequence>
<dbReference type="InterPro" id="IPR036271">
    <property type="entry name" value="Tet_transcr_reg_TetR-rel_C_sf"/>
</dbReference>
<dbReference type="Pfam" id="PF17932">
    <property type="entry name" value="TetR_C_24"/>
    <property type="match status" value="1"/>
</dbReference>
<evidence type="ECO:0000313" key="2">
    <source>
        <dbReference type="EMBL" id="GCF08067.1"/>
    </source>
</evidence>
<dbReference type="AlphaFoldDB" id="A0A5A5T9Q8"/>
<dbReference type="OrthoDB" id="9814200at2"/>
<feature type="domain" description="HTH-type transcriptional repressor KstR2 C-terminal" evidence="1">
    <location>
        <begin position="74"/>
        <end position="185"/>
    </location>
</feature>
<name>A0A5A5T9Q8_9CHLR</name>
<accession>A0A5A5T9Q8</accession>
<dbReference type="Gene3D" id="1.10.357.10">
    <property type="entry name" value="Tetracycline Repressor, domain 2"/>
    <property type="match status" value="1"/>
</dbReference>
<proteinExistence type="predicted"/>
<dbReference type="InterPro" id="IPR041490">
    <property type="entry name" value="KstR2_TetR_C"/>
</dbReference>
<evidence type="ECO:0000313" key="3">
    <source>
        <dbReference type="Proteomes" id="UP000322530"/>
    </source>
</evidence>
<dbReference type="InterPro" id="IPR009057">
    <property type="entry name" value="Homeodomain-like_sf"/>
</dbReference>
<reference evidence="2 3" key="1">
    <citation type="submission" date="2019-01" db="EMBL/GenBank/DDBJ databases">
        <title>Draft genome sequence of Dictyobacter sp. Uno17.</title>
        <authorList>
            <person name="Wang C.M."/>
            <person name="Zheng Y."/>
            <person name="Sakai Y."/>
            <person name="Abe K."/>
            <person name="Yokota A."/>
            <person name="Yabe S."/>
        </authorList>
    </citation>
    <scope>NUCLEOTIDE SEQUENCE [LARGE SCALE GENOMIC DNA]</scope>
    <source>
        <strain evidence="2 3">Uno17</strain>
    </source>
</reference>
<gene>
    <name evidence="2" type="ORF">KDI_16310</name>
</gene>
<keyword evidence="3" id="KW-1185">Reference proteome</keyword>
<comment type="caution">
    <text evidence="2">The sequence shown here is derived from an EMBL/GenBank/DDBJ whole genome shotgun (WGS) entry which is preliminary data.</text>
</comment>
<protein>
    <recommendedName>
        <fullName evidence="1">HTH-type transcriptional repressor KstR2 C-terminal domain-containing protein</fullName>
    </recommendedName>
</protein>